<gene>
    <name evidence="2" type="ORF">ERS852411_01261</name>
</gene>
<dbReference type="Proteomes" id="UP000095746">
    <property type="component" value="Unassembled WGS sequence"/>
</dbReference>
<feature type="region of interest" description="Disordered" evidence="1">
    <location>
        <begin position="1"/>
        <end position="37"/>
    </location>
</feature>
<organism evidence="2 3">
    <name type="scientific">Flavonifractor plautii</name>
    <name type="common">Fusobacterium plautii</name>
    <dbReference type="NCBI Taxonomy" id="292800"/>
    <lineage>
        <taxon>Bacteria</taxon>
        <taxon>Bacillati</taxon>
        <taxon>Bacillota</taxon>
        <taxon>Clostridia</taxon>
        <taxon>Eubacteriales</taxon>
        <taxon>Oscillospiraceae</taxon>
        <taxon>Flavonifractor</taxon>
    </lineage>
</organism>
<evidence type="ECO:0000313" key="2">
    <source>
        <dbReference type="EMBL" id="CUO27314.1"/>
    </source>
</evidence>
<dbReference type="AlphaFoldDB" id="A0A174DPE9"/>
<reference evidence="2 3" key="1">
    <citation type="submission" date="2015-09" db="EMBL/GenBank/DDBJ databases">
        <authorList>
            <consortium name="Pathogen Informatics"/>
        </authorList>
    </citation>
    <scope>NUCLEOTIDE SEQUENCE [LARGE SCALE GENOMIC DNA]</scope>
    <source>
        <strain evidence="2 3">2789STDY5608854</strain>
    </source>
</reference>
<protein>
    <submittedName>
        <fullName evidence="2">Uncharacterized protein</fullName>
    </submittedName>
</protein>
<feature type="compositionally biased region" description="Basic and acidic residues" evidence="1">
    <location>
        <begin position="1"/>
        <end position="29"/>
    </location>
</feature>
<evidence type="ECO:0000256" key="1">
    <source>
        <dbReference type="SAM" id="MobiDB-lite"/>
    </source>
</evidence>
<proteinExistence type="predicted"/>
<dbReference type="EMBL" id="CYZT01000065">
    <property type="protein sequence ID" value="CUO27314.1"/>
    <property type="molecule type" value="Genomic_DNA"/>
</dbReference>
<evidence type="ECO:0000313" key="3">
    <source>
        <dbReference type="Proteomes" id="UP000095746"/>
    </source>
</evidence>
<accession>A0A174DPE9</accession>
<name>A0A174DPE9_FLAPL</name>
<sequence>MISSENRDRCIIRMEQAERNSRAKSRSDTESSELSVGLEKPRACAVWNRSTG</sequence>